<gene>
    <name evidence="1" type="ORF">CYPRO_3173</name>
</gene>
<evidence type="ECO:0008006" key="3">
    <source>
        <dbReference type="Google" id="ProtNLM"/>
    </source>
</evidence>
<organism evidence="1 2">
    <name type="scientific">Cyclonatronum proteinivorum</name>
    <dbReference type="NCBI Taxonomy" id="1457365"/>
    <lineage>
        <taxon>Bacteria</taxon>
        <taxon>Pseudomonadati</taxon>
        <taxon>Balneolota</taxon>
        <taxon>Balneolia</taxon>
        <taxon>Balneolales</taxon>
        <taxon>Cyclonatronaceae</taxon>
        <taxon>Cyclonatronum</taxon>
    </lineage>
</organism>
<dbReference type="Proteomes" id="UP000254808">
    <property type="component" value="Chromosome"/>
</dbReference>
<evidence type="ECO:0000313" key="1">
    <source>
        <dbReference type="EMBL" id="AXJ02407.1"/>
    </source>
</evidence>
<sequence>MTEAFRNNLSPGLQTKRFNPGRLWIWALMLLSFSLIRPQTADAQDSPADADADALHYRIMEASGFDHALTDVWLSMEQTITETNVDPEQRTMLHRWLSAAFNDEVLKQDFSTLLRQNLDVDQAAAVIRFLESPSGSAILETEEQQVNATDDELLDFSESFNPRSSRNAARVRLVEDIAEGTRTFENTVLILHSIYANVMRAVQAVNVAEDRRMGEEDFQYTSALIRTQIENQMRDYVRLNMLFTYRDTEISDLENYAAHLNSPAGLWYTETLHNILSEVLVNAENRLTAVMNTSHKTD</sequence>
<dbReference type="RefSeq" id="WP_124245645.1">
    <property type="nucleotide sequence ID" value="NZ_CP027806.1"/>
</dbReference>
<keyword evidence="2" id="KW-1185">Reference proteome</keyword>
<dbReference type="EMBL" id="CP027806">
    <property type="protein sequence ID" value="AXJ02407.1"/>
    <property type="molecule type" value="Genomic_DNA"/>
</dbReference>
<dbReference type="KEGG" id="cprv:CYPRO_3173"/>
<accession>A0A345UPK5</accession>
<name>A0A345UPK5_9BACT</name>
<dbReference type="AlphaFoldDB" id="A0A345UPK5"/>
<proteinExistence type="predicted"/>
<reference evidence="1 2" key="1">
    <citation type="submission" date="2018-03" db="EMBL/GenBank/DDBJ databases">
        <title>Phenotypic and genomic properties of Cyclonatronum proteinivorum gen. nov., sp. nov., a haloalkaliphilic bacteroidete from soda lakes possessing Na+-translocating rhodopsin.</title>
        <authorList>
            <person name="Toshchakov S.V."/>
            <person name="Korzhenkov A."/>
            <person name="Samarov N.I."/>
            <person name="Kublanov I.V."/>
            <person name="Muntyan M.S."/>
            <person name="Sorokin D.Y."/>
        </authorList>
    </citation>
    <scope>NUCLEOTIDE SEQUENCE [LARGE SCALE GENOMIC DNA]</scope>
    <source>
        <strain evidence="1 2">Omega</strain>
    </source>
</reference>
<evidence type="ECO:0000313" key="2">
    <source>
        <dbReference type="Proteomes" id="UP000254808"/>
    </source>
</evidence>
<protein>
    <recommendedName>
        <fullName evidence="3">DUF2059 domain-containing protein</fullName>
    </recommendedName>
</protein>